<comment type="caution">
    <text evidence="1">The sequence shown here is derived from an EMBL/GenBank/DDBJ whole genome shotgun (WGS) entry which is preliminary data.</text>
</comment>
<accession>A0A814TPE1</accession>
<dbReference type="AlphaFoldDB" id="A0A814TPE1"/>
<name>A0A814TPE1_9BILA</name>
<evidence type="ECO:0000313" key="1">
    <source>
        <dbReference type="EMBL" id="CAF1164072.1"/>
    </source>
</evidence>
<organism evidence="1 5">
    <name type="scientific">Rotaria sordida</name>
    <dbReference type="NCBI Taxonomy" id="392033"/>
    <lineage>
        <taxon>Eukaryota</taxon>
        <taxon>Metazoa</taxon>
        <taxon>Spiralia</taxon>
        <taxon>Gnathifera</taxon>
        <taxon>Rotifera</taxon>
        <taxon>Eurotatoria</taxon>
        <taxon>Bdelloidea</taxon>
        <taxon>Philodinida</taxon>
        <taxon>Philodinidae</taxon>
        <taxon>Rotaria</taxon>
    </lineage>
</organism>
<dbReference type="Proteomes" id="UP000663889">
    <property type="component" value="Unassembled WGS sequence"/>
</dbReference>
<protein>
    <submittedName>
        <fullName evidence="1">Uncharacterized protein</fullName>
    </submittedName>
</protein>
<dbReference type="EMBL" id="CAJNOO010001512">
    <property type="protein sequence ID" value="CAF1164072.1"/>
    <property type="molecule type" value="Genomic_DNA"/>
</dbReference>
<reference evidence="1" key="1">
    <citation type="submission" date="2021-02" db="EMBL/GenBank/DDBJ databases">
        <authorList>
            <person name="Nowell W R."/>
        </authorList>
    </citation>
    <scope>NUCLEOTIDE SEQUENCE</scope>
</reference>
<evidence type="ECO:0000313" key="3">
    <source>
        <dbReference type="EMBL" id="CAF3676587.1"/>
    </source>
</evidence>
<dbReference type="EMBL" id="CAJOAX010001323">
    <property type="protein sequence ID" value="CAF3705988.1"/>
    <property type="molecule type" value="Genomic_DNA"/>
</dbReference>
<evidence type="ECO:0000313" key="4">
    <source>
        <dbReference type="EMBL" id="CAF3705988.1"/>
    </source>
</evidence>
<evidence type="ECO:0000313" key="2">
    <source>
        <dbReference type="EMBL" id="CAF1172985.1"/>
    </source>
</evidence>
<sequence length="155" mass="17531">MKQTSTSSAVTPMMDRTFSQCTSDIGSLHRAKHINIQSTSSTKSSLSSCASNMSLSSSRLLPPLTPLLKAQQRQQQEHNRTIKQMSSNRFSIPNSLPSIRPSQINRSKSCLLHEAKMFKDPYFNLLWRIQKAMQPYAETAGGRTTFLRSLRRKLN</sequence>
<proteinExistence type="predicted"/>
<dbReference type="OrthoDB" id="10064557at2759"/>
<dbReference type="Proteomes" id="UP000663874">
    <property type="component" value="Unassembled WGS sequence"/>
</dbReference>
<dbReference type="EMBL" id="CAJNOU010001231">
    <property type="protein sequence ID" value="CAF1172985.1"/>
    <property type="molecule type" value="Genomic_DNA"/>
</dbReference>
<dbReference type="Proteomes" id="UP000663882">
    <property type="component" value="Unassembled WGS sequence"/>
</dbReference>
<dbReference type="EMBL" id="CAJOBE010000707">
    <property type="protein sequence ID" value="CAF3676587.1"/>
    <property type="molecule type" value="Genomic_DNA"/>
</dbReference>
<gene>
    <name evidence="3" type="ORF">FNK824_LOCUS7560</name>
    <name evidence="4" type="ORF">OTI717_LOCUS12859</name>
    <name evidence="1" type="ORF">RFH988_LOCUS22596</name>
    <name evidence="2" type="ORF">SEV965_LOCUS19620</name>
</gene>
<evidence type="ECO:0000313" key="5">
    <source>
        <dbReference type="Proteomes" id="UP000663882"/>
    </source>
</evidence>
<dbReference type="Proteomes" id="UP000663823">
    <property type="component" value="Unassembled WGS sequence"/>
</dbReference>